<comment type="caution">
    <text evidence="1">The sequence shown here is derived from an EMBL/GenBank/DDBJ whole genome shotgun (WGS) entry which is preliminary data.</text>
</comment>
<name>A0ABU3I7W5_9ACTO</name>
<dbReference type="Proteomes" id="UP001247542">
    <property type="component" value="Unassembled WGS sequence"/>
</dbReference>
<dbReference type="EMBL" id="JASXSX010000001">
    <property type="protein sequence ID" value="MDT3766479.1"/>
    <property type="molecule type" value="Genomic_DNA"/>
</dbReference>
<evidence type="ECO:0000313" key="1">
    <source>
        <dbReference type="EMBL" id="MDT3766479.1"/>
    </source>
</evidence>
<evidence type="ECO:0008006" key="3">
    <source>
        <dbReference type="Google" id="ProtNLM"/>
    </source>
</evidence>
<evidence type="ECO:0000313" key="2">
    <source>
        <dbReference type="Proteomes" id="UP001247542"/>
    </source>
</evidence>
<sequence>MQPWVLGKGSGTRALQQAINAAAHAADSPDLVEVGDPTWRESYLEVFRDLTGLEAERAVPMARAALDRLYNTTQTPDGTLLRDVTAKEVSAQPTCTVGGQGEPRDPAPRLSHDAATRVMTNAAIAALDKVSAHPQVWPLEGHTVVVLGGAGQVAPTVPLVRAGAHVHAVVRSGSKRLESLVEACRGGAGQLHIVPDEIADVTRTPAQLAGYIRQLPGRLVIASALYAPGRAHLHAAMGADLVQNLVLRDRPDTILAFSGTPTDVYLCEGQIMDAALATQGPNYLGAKRIERWRAAEAGERTTVVAPVLPISNTDSVLVSDLIKDTLAGGPSVGIYPAKPQTAARLSAAFITYAVSFGTGLDQWTGLAAHGGLWPTGRGWSRLVPGARTRVGMAFVNGRMKRDPKSLITAAKEILQS</sequence>
<organism evidence="1 2">
    <name type="scientific">Gleimia hominis</name>
    <dbReference type="NCBI Taxonomy" id="595468"/>
    <lineage>
        <taxon>Bacteria</taxon>
        <taxon>Bacillati</taxon>
        <taxon>Actinomycetota</taxon>
        <taxon>Actinomycetes</taxon>
        <taxon>Actinomycetales</taxon>
        <taxon>Actinomycetaceae</taxon>
        <taxon>Gleimia</taxon>
    </lineage>
</organism>
<accession>A0ABU3I7W5</accession>
<protein>
    <recommendedName>
        <fullName evidence="3">Shikimate dehydrogenase</fullName>
    </recommendedName>
</protein>
<gene>
    <name evidence="1" type="ORF">QS713_00080</name>
</gene>
<reference evidence="1 2" key="1">
    <citation type="submission" date="2023-06" db="EMBL/GenBank/DDBJ databases">
        <title>Draft genome sequence of Gleimia hominis type strain CCUG 57540T.</title>
        <authorList>
            <person name="Salva-Serra F."/>
            <person name="Cardew S."/>
            <person name="Jensie Markopoulos S."/>
            <person name="Ohlen M."/>
            <person name="Inganas E."/>
            <person name="Svensson-Stadler L."/>
            <person name="Moore E.R.B."/>
        </authorList>
    </citation>
    <scope>NUCLEOTIDE SEQUENCE [LARGE SCALE GENOMIC DNA]</scope>
    <source>
        <strain evidence="1 2">CCUG 57540</strain>
    </source>
</reference>
<proteinExistence type="predicted"/>
<keyword evidence="2" id="KW-1185">Reference proteome</keyword>
<dbReference type="RefSeq" id="WP_313271420.1">
    <property type="nucleotide sequence ID" value="NZ_JASXSX010000001.1"/>
</dbReference>